<evidence type="ECO:0000313" key="1">
    <source>
        <dbReference type="EMBL" id="MBX43577.1"/>
    </source>
</evidence>
<protein>
    <submittedName>
        <fullName evidence="1">Uncharacterized protein</fullName>
    </submittedName>
</protein>
<proteinExistence type="predicted"/>
<accession>A0A2P2NM52</accession>
<reference evidence="1" key="1">
    <citation type="submission" date="2018-02" db="EMBL/GenBank/DDBJ databases">
        <title>Rhizophora mucronata_Transcriptome.</title>
        <authorList>
            <person name="Meera S.P."/>
            <person name="Sreeshan A."/>
            <person name="Augustine A."/>
        </authorList>
    </citation>
    <scope>NUCLEOTIDE SEQUENCE</scope>
    <source>
        <tissue evidence="1">Leaf</tissue>
    </source>
</reference>
<sequence length="31" mass="3705">MKILLCRYIKHKQLHNQTARLILIHASKNGY</sequence>
<dbReference type="EMBL" id="GGEC01063093">
    <property type="protein sequence ID" value="MBX43577.1"/>
    <property type="molecule type" value="Transcribed_RNA"/>
</dbReference>
<name>A0A2P2NM52_RHIMU</name>
<organism evidence="1">
    <name type="scientific">Rhizophora mucronata</name>
    <name type="common">Asiatic mangrove</name>
    <dbReference type="NCBI Taxonomy" id="61149"/>
    <lineage>
        <taxon>Eukaryota</taxon>
        <taxon>Viridiplantae</taxon>
        <taxon>Streptophyta</taxon>
        <taxon>Embryophyta</taxon>
        <taxon>Tracheophyta</taxon>
        <taxon>Spermatophyta</taxon>
        <taxon>Magnoliopsida</taxon>
        <taxon>eudicotyledons</taxon>
        <taxon>Gunneridae</taxon>
        <taxon>Pentapetalae</taxon>
        <taxon>rosids</taxon>
        <taxon>fabids</taxon>
        <taxon>Malpighiales</taxon>
        <taxon>Rhizophoraceae</taxon>
        <taxon>Rhizophora</taxon>
    </lineage>
</organism>
<dbReference type="AlphaFoldDB" id="A0A2P2NM52"/>